<protein>
    <submittedName>
        <fullName evidence="2">Uncharacterized protein</fullName>
    </submittedName>
</protein>
<proteinExistence type="predicted"/>
<keyword evidence="3" id="KW-1185">Reference proteome</keyword>
<comment type="caution">
    <text evidence="2">The sequence shown here is derived from an EMBL/GenBank/DDBJ whole genome shotgun (WGS) entry which is preliminary data.</text>
</comment>
<accession>A0A1F8AD88</accession>
<feature type="chain" id="PRO_5009534817" evidence="1">
    <location>
        <begin position="20"/>
        <end position="125"/>
    </location>
</feature>
<evidence type="ECO:0000313" key="3">
    <source>
        <dbReference type="Proteomes" id="UP000179179"/>
    </source>
</evidence>
<keyword evidence="1" id="KW-0732">Signal</keyword>
<dbReference type="EMBL" id="LYCR01000009">
    <property type="protein sequence ID" value="OGM49325.1"/>
    <property type="molecule type" value="Genomic_DNA"/>
</dbReference>
<reference evidence="2 3" key="1">
    <citation type="journal article" date="2016" name="Genome Biol. Evol.">
        <title>Draft genome sequence of an aflatoxigenic Aspergillus species, A. bombycis.</title>
        <authorList>
            <person name="Moore G.G."/>
            <person name="Mack B.M."/>
            <person name="Beltz S.B."/>
            <person name="Gilbert M.K."/>
        </authorList>
    </citation>
    <scope>NUCLEOTIDE SEQUENCE [LARGE SCALE GENOMIC DNA]</scope>
    <source>
        <strain evidence="3">NRRL 26010</strain>
    </source>
</reference>
<dbReference type="AlphaFoldDB" id="A0A1F8AD88"/>
<dbReference type="OrthoDB" id="3497702at2759"/>
<sequence>MRFIPLALGLMATTSSVIASPTDVQSVTVQLSNEQSGANANVDIPTDGNQRSIQSLWGHTDVTVKGVVTASSAQFNKFQQTSHCKIVQQPDVNAELNAQQTWVSLNQGKLVQLSHGHIRCWESKN</sequence>
<feature type="signal peptide" evidence="1">
    <location>
        <begin position="1"/>
        <end position="19"/>
    </location>
</feature>
<dbReference type="Proteomes" id="UP000179179">
    <property type="component" value="Unassembled WGS sequence"/>
</dbReference>
<organism evidence="2 3">
    <name type="scientific">Aspergillus bombycis</name>
    <dbReference type="NCBI Taxonomy" id="109264"/>
    <lineage>
        <taxon>Eukaryota</taxon>
        <taxon>Fungi</taxon>
        <taxon>Dikarya</taxon>
        <taxon>Ascomycota</taxon>
        <taxon>Pezizomycotina</taxon>
        <taxon>Eurotiomycetes</taxon>
        <taxon>Eurotiomycetidae</taxon>
        <taxon>Eurotiales</taxon>
        <taxon>Aspergillaceae</taxon>
        <taxon>Aspergillus</taxon>
    </lineage>
</organism>
<name>A0A1F8AD88_9EURO</name>
<evidence type="ECO:0000313" key="2">
    <source>
        <dbReference type="EMBL" id="OGM49325.1"/>
    </source>
</evidence>
<dbReference type="RefSeq" id="XP_022393042.1">
    <property type="nucleotide sequence ID" value="XM_022530716.1"/>
</dbReference>
<evidence type="ECO:0000256" key="1">
    <source>
        <dbReference type="SAM" id="SignalP"/>
    </source>
</evidence>
<dbReference type="GeneID" id="34446976"/>
<gene>
    <name evidence="2" type="ORF">ABOM_003586</name>
</gene>